<keyword evidence="2" id="KW-0732">Signal</keyword>
<feature type="region of interest" description="Disordered" evidence="1">
    <location>
        <begin position="592"/>
        <end position="619"/>
    </location>
</feature>
<protein>
    <recommendedName>
        <fullName evidence="5">Glycosyl hydrolase</fullName>
    </recommendedName>
</protein>
<evidence type="ECO:0008006" key="5">
    <source>
        <dbReference type="Google" id="ProtNLM"/>
    </source>
</evidence>
<dbReference type="RefSeq" id="XP_022585790.1">
    <property type="nucleotide sequence ID" value="XM_022721720.1"/>
</dbReference>
<name>A0A1L9SVP9_9EURO</name>
<reference evidence="4" key="1">
    <citation type="journal article" date="2017" name="Genome Biol.">
        <title>Comparative genomics reveals high biological diversity and specific adaptations in the industrially and medically important fungal genus Aspergillus.</title>
        <authorList>
            <person name="de Vries R.P."/>
            <person name="Riley R."/>
            <person name="Wiebenga A."/>
            <person name="Aguilar-Osorio G."/>
            <person name="Amillis S."/>
            <person name="Uchima C.A."/>
            <person name="Anderluh G."/>
            <person name="Asadollahi M."/>
            <person name="Askin M."/>
            <person name="Barry K."/>
            <person name="Battaglia E."/>
            <person name="Bayram O."/>
            <person name="Benocci T."/>
            <person name="Braus-Stromeyer S.A."/>
            <person name="Caldana C."/>
            <person name="Canovas D."/>
            <person name="Cerqueira G.C."/>
            <person name="Chen F."/>
            <person name="Chen W."/>
            <person name="Choi C."/>
            <person name="Clum A."/>
            <person name="Dos Santos R.A."/>
            <person name="Damasio A.R."/>
            <person name="Diallinas G."/>
            <person name="Emri T."/>
            <person name="Fekete E."/>
            <person name="Flipphi M."/>
            <person name="Freyberg S."/>
            <person name="Gallo A."/>
            <person name="Gournas C."/>
            <person name="Habgood R."/>
            <person name="Hainaut M."/>
            <person name="Harispe M.L."/>
            <person name="Henrissat B."/>
            <person name="Hilden K.S."/>
            <person name="Hope R."/>
            <person name="Hossain A."/>
            <person name="Karabika E."/>
            <person name="Karaffa L."/>
            <person name="Karanyi Z."/>
            <person name="Krasevec N."/>
            <person name="Kuo A."/>
            <person name="Kusch H."/>
            <person name="LaButti K."/>
            <person name="Lagendijk E.L."/>
            <person name="Lapidus A."/>
            <person name="Levasseur A."/>
            <person name="Lindquist E."/>
            <person name="Lipzen A."/>
            <person name="Logrieco A.F."/>
            <person name="MacCabe A."/>
            <person name="Maekelae M.R."/>
            <person name="Malavazi I."/>
            <person name="Melin P."/>
            <person name="Meyer V."/>
            <person name="Mielnichuk N."/>
            <person name="Miskei M."/>
            <person name="Molnar A.P."/>
            <person name="Mule G."/>
            <person name="Ngan C.Y."/>
            <person name="Orejas M."/>
            <person name="Orosz E."/>
            <person name="Ouedraogo J.P."/>
            <person name="Overkamp K.M."/>
            <person name="Park H.-S."/>
            <person name="Perrone G."/>
            <person name="Piumi F."/>
            <person name="Punt P.J."/>
            <person name="Ram A.F."/>
            <person name="Ramon A."/>
            <person name="Rauscher S."/>
            <person name="Record E."/>
            <person name="Riano-Pachon D.M."/>
            <person name="Robert V."/>
            <person name="Roehrig J."/>
            <person name="Ruller R."/>
            <person name="Salamov A."/>
            <person name="Salih N.S."/>
            <person name="Samson R.A."/>
            <person name="Sandor E."/>
            <person name="Sanguinetti M."/>
            <person name="Schuetze T."/>
            <person name="Sepcic K."/>
            <person name="Shelest E."/>
            <person name="Sherlock G."/>
            <person name="Sophianopoulou V."/>
            <person name="Squina F.M."/>
            <person name="Sun H."/>
            <person name="Susca A."/>
            <person name="Todd R.B."/>
            <person name="Tsang A."/>
            <person name="Unkles S.E."/>
            <person name="van de Wiele N."/>
            <person name="van Rossen-Uffink D."/>
            <person name="Oliveira J.V."/>
            <person name="Vesth T.C."/>
            <person name="Visser J."/>
            <person name="Yu J.-H."/>
            <person name="Zhou M."/>
            <person name="Andersen M.R."/>
            <person name="Archer D.B."/>
            <person name="Baker S.E."/>
            <person name="Benoit I."/>
            <person name="Brakhage A.A."/>
            <person name="Braus G.H."/>
            <person name="Fischer R."/>
            <person name="Frisvad J.C."/>
            <person name="Goldman G.H."/>
            <person name="Houbraken J."/>
            <person name="Oakley B."/>
            <person name="Pocsi I."/>
            <person name="Scazzocchio C."/>
            <person name="Seiboth B."/>
            <person name="vanKuyk P.A."/>
            <person name="Wortman J."/>
            <person name="Dyer P.S."/>
            <person name="Grigoriev I.V."/>
        </authorList>
    </citation>
    <scope>NUCLEOTIDE SEQUENCE [LARGE SCALE GENOMIC DNA]</scope>
    <source>
        <strain evidence="4">CBS 506.65</strain>
    </source>
</reference>
<dbReference type="VEuPathDB" id="FungiDB:ASPZODRAFT_127332"/>
<dbReference type="GO" id="GO:0005975">
    <property type="term" value="P:carbohydrate metabolic process"/>
    <property type="evidence" value="ECO:0007669"/>
    <property type="project" value="InterPro"/>
</dbReference>
<evidence type="ECO:0000313" key="4">
    <source>
        <dbReference type="Proteomes" id="UP000184188"/>
    </source>
</evidence>
<keyword evidence="4" id="KW-1185">Reference proteome</keyword>
<dbReference type="Proteomes" id="UP000184188">
    <property type="component" value="Unassembled WGS sequence"/>
</dbReference>
<gene>
    <name evidence="3" type="ORF">ASPZODRAFT_127332</name>
</gene>
<dbReference type="EMBL" id="KV878336">
    <property type="protein sequence ID" value="OJJ51280.1"/>
    <property type="molecule type" value="Genomic_DNA"/>
</dbReference>
<dbReference type="InterPro" id="IPR053169">
    <property type="entry name" value="MUG_Protein"/>
</dbReference>
<dbReference type="InterPro" id="IPR005198">
    <property type="entry name" value="Glyco_hydro_76"/>
</dbReference>
<feature type="chain" id="PRO_5012024575" description="Glycosyl hydrolase" evidence="2">
    <location>
        <begin position="26"/>
        <end position="641"/>
    </location>
</feature>
<dbReference type="PANTHER" id="PTHR47791:SF2">
    <property type="entry name" value="ENDO MANNANASE, GH76 FAMILY (EUROFUNG)"/>
    <property type="match status" value="1"/>
</dbReference>
<feature type="compositionally biased region" description="Gly residues" evidence="1">
    <location>
        <begin position="549"/>
        <end position="559"/>
    </location>
</feature>
<sequence>MRPAISGFYLLCYLLPLFTRTLALAHRGPPSPQRPFLEPLADTVPDEQSSTLFAHQSSFDGDDDDTSRSLGSALVDLVGALDVMQDEYFVLWQGSWPTSIDWTAAVLGTHVSATLASLTALSGQLGGEQTLGKLGLVAWMDQHNLVFENLVNHFFDQTTAFYFGENAFSLRNQAFDDMLWVVLGWLENIKFQDLHSELRYSRQQNNGTVGSEGRGGHWHGTQFRVPAAHRARVFYELASQGWDSTLCEGGMIWSPYLTPYKNAITNELFISASIGMYLYFPGDHIDSPFMASVESPPRVLHDPAHLEAAVEGYRWLKHSNMTGIWGLYADGFHISGWRSDSQPGSRKCDVLNRMVYTYNQGVLLSGLRGLWLATGDEDYLHDGHALVASVIGASGWPETSSTAWAGLGRGGILEEVCDSHGACSQNGQTFKGIFFHHLTEFCRPIRLHEERSVIMSATTGKNGHHDDDDWQETFAWHQTQCRTYGAWIEHNARAALMTRDEGGRFGTWWGRKYRVFDPSSAAMVDSSVLPDGAIDYQNYGKRSAERSGSDGGGGGGGGPLADTLRNRASGQVESDNEWEWERRIRRSKLEVAPPRHPAGNSMEGVRPKDYNDRGRGRTVETQSGGVAVMRALLEWKHYEQM</sequence>
<feature type="signal peptide" evidence="2">
    <location>
        <begin position="1"/>
        <end position="25"/>
    </location>
</feature>
<dbReference type="Gene3D" id="1.50.10.20">
    <property type="match status" value="1"/>
</dbReference>
<dbReference type="PANTHER" id="PTHR47791">
    <property type="entry name" value="MEIOTICALLY UP-REGULATED GENE 191 PROTEIN"/>
    <property type="match status" value="1"/>
</dbReference>
<feature type="region of interest" description="Disordered" evidence="1">
    <location>
        <begin position="541"/>
        <end position="573"/>
    </location>
</feature>
<organism evidence="3 4">
    <name type="scientific">Penicilliopsis zonata CBS 506.65</name>
    <dbReference type="NCBI Taxonomy" id="1073090"/>
    <lineage>
        <taxon>Eukaryota</taxon>
        <taxon>Fungi</taxon>
        <taxon>Dikarya</taxon>
        <taxon>Ascomycota</taxon>
        <taxon>Pezizomycotina</taxon>
        <taxon>Eurotiomycetes</taxon>
        <taxon>Eurotiomycetidae</taxon>
        <taxon>Eurotiales</taxon>
        <taxon>Aspergillaceae</taxon>
        <taxon>Penicilliopsis</taxon>
    </lineage>
</organism>
<proteinExistence type="predicted"/>
<feature type="compositionally biased region" description="Basic and acidic residues" evidence="1">
    <location>
        <begin position="605"/>
        <end position="618"/>
    </location>
</feature>
<accession>A0A1L9SVP9</accession>
<evidence type="ECO:0000256" key="2">
    <source>
        <dbReference type="SAM" id="SignalP"/>
    </source>
</evidence>
<dbReference type="Pfam" id="PF03663">
    <property type="entry name" value="Glyco_hydro_76"/>
    <property type="match status" value="1"/>
</dbReference>
<evidence type="ECO:0000313" key="3">
    <source>
        <dbReference type="EMBL" id="OJJ51280.1"/>
    </source>
</evidence>
<dbReference type="AlphaFoldDB" id="A0A1L9SVP9"/>
<dbReference type="STRING" id="1073090.A0A1L9SVP9"/>
<dbReference type="GeneID" id="34608185"/>
<dbReference type="InterPro" id="IPR008928">
    <property type="entry name" value="6-hairpin_glycosidase_sf"/>
</dbReference>
<evidence type="ECO:0000256" key="1">
    <source>
        <dbReference type="SAM" id="MobiDB-lite"/>
    </source>
</evidence>
<dbReference type="SUPFAM" id="SSF48208">
    <property type="entry name" value="Six-hairpin glycosidases"/>
    <property type="match status" value="1"/>
</dbReference>
<dbReference type="OrthoDB" id="4104179at2759"/>